<evidence type="ECO:0000313" key="2">
    <source>
        <dbReference type="EMBL" id="MEJ8851819.1"/>
    </source>
</evidence>
<dbReference type="Pfam" id="PF03091">
    <property type="entry name" value="CutA1"/>
    <property type="match status" value="1"/>
</dbReference>
<organism evidence="2 3">
    <name type="scientific">Variovorax rhizosphaerae</name>
    <dbReference type="NCBI Taxonomy" id="1836200"/>
    <lineage>
        <taxon>Bacteria</taxon>
        <taxon>Pseudomonadati</taxon>
        <taxon>Pseudomonadota</taxon>
        <taxon>Betaproteobacteria</taxon>
        <taxon>Burkholderiales</taxon>
        <taxon>Comamonadaceae</taxon>
        <taxon>Variovorax</taxon>
    </lineage>
</organism>
<dbReference type="InterPro" id="IPR004323">
    <property type="entry name" value="Ion_tolerance_CutA"/>
</dbReference>
<reference evidence="2 3" key="1">
    <citation type="submission" date="2024-03" db="EMBL/GenBank/DDBJ databases">
        <title>Novel species of the genus Variovorax.</title>
        <authorList>
            <person name="Liu Q."/>
            <person name="Xin Y.-H."/>
        </authorList>
    </citation>
    <scope>NUCLEOTIDE SEQUENCE [LARGE SCALE GENOMIC DNA]</scope>
    <source>
        <strain evidence="2 3">KACC 18900</strain>
    </source>
</reference>
<dbReference type="PANTHER" id="PTHR23419:SF8">
    <property type="entry name" value="FI09726P"/>
    <property type="match status" value="1"/>
</dbReference>
<dbReference type="InterPro" id="IPR011322">
    <property type="entry name" value="N-reg_PII-like_a/b"/>
</dbReference>
<dbReference type="EMBL" id="JBBKZT010000027">
    <property type="protein sequence ID" value="MEJ8851819.1"/>
    <property type="molecule type" value="Genomic_DNA"/>
</dbReference>
<gene>
    <name evidence="2" type="primary">cutA</name>
    <name evidence="2" type="ORF">WKW82_34675</name>
</gene>
<protein>
    <submittedName>
        <fullName evidence="2">Divalent-cation tolerance protein CutA</fullName>
    </submittedName>
</protein>
<dbReference type="Gene3D" id="3.30.70.120">
    <property type="match status" value="1"/>
</dbReference>
<sequence>MTPIAVVTTVGSRAEAQAMARALVERKLAACAQISEIESFYTWEGAVQNEPEFRVLFKTTRERYAAVESAIRELHSYDLPAIHAIAFEHIHAPYAQWVEDNSTGA</sequence>
<evidence type="ECO:0000256" key="1">
    <source>
        <dbReference type="ARBA" id="ARBA00010169"/>
    </source>
</evidence>
<accession>A0ABU8WWQ3</accession>
<dbReference type="InterPro" id="IPR015867">
    <property type="entry name" value="N-reg_PII/ATP_PRibTrfase_C"/>
</dbReference>
<comment type="caution">
    <text evidence="2">The sequence shown here is derived from an EMBL/GenBank/DDBJ whole genome shotgun (WGS) entry which is preliminary data.</text>
</comment>
<comment type="similarity">
    <text evidence="1">Belongs to the CutA family.</text>
</comment>
<dbReference type="PANTHER" id="PTHR23419">
    <property type="entry name" value="DIVALENT CATION TOLERANCE CUTA-RELATED"/>
    <property type="match status" value="1"/>
</dbReference>
<keyword evidence="3" id="KW-1185">Reference proteome</keyword>
<name>A0ABU8WWQ3_9BURK</name>
<proteinExistence type="inferred from homology"/>
<dbReference type="Proteomes" id="UP001385892">
    <property type="component" value="Unassembled WGS sequence"/>
</dbReference>
<evidence type="ECO:0000313" key="3">
    <source>
        <dbReference type="Proteomes" id="UP001385892"/>
    </source>
</evidence>
<dbReference type="RefSeq" id="WP_340347593.1">
    <property type="nucleotide sequence ID" value="NZ_JBBKZT010000027.1"/>
</dbReference>
<dbReference type="SUPFAM" id="SSF54913">
    <property type="entry name" value="GlnB-like"/>
    <property type="match status" value="1"/>
</dbReference>